<evidence type="ECO:0000256" key="1">
    <source>
        <dbReference type="ARBA" id="ARBA00011062"/>
    </source>
</evidence>
<accession>A0A6A4HT23</accession>
<reference evidence="6" key="1">
    <citation type="journal article" date="2019" name="Environ. Microbiol.">
        <title>Fungal ecological strategies reflected in gene transcription - a case study of two litter decomposers.</title>
        <authorList>
            <person name="Barbi F."/>
            <person name="Kohler A."/>
            <person name="Barry K."/>
            <person name="Baskaran P."/>
            <person name="Daum C."/>
            <person name="Fauchery L."/>
            <person name="Ihrmark K."/>
            <person name="Kuo A."/>
            <person name="LaButti K."/>
            <person name="Lipzen A."/>
            <person name="Morin E."/>
            <person name="Grigoriev I.V."/>
            <person name="Henrissat B."/>
            <person name="Lindahl B."/>
            <person name="Martin F."/>
        </authorList>
    </citation>
    <scope>NUCLEOTIDE SEQUENCE</scope>
    <source>
        <strain evidence="6">JB14</strain>
    </source>
</reference>
<dbReference type="InterPro" id="IPR036523">
    <property type="entry name" value="SurE-like_sf"/>
</dbReference>
<evidence type="ECO:0000256" key="2">
    <source>
        <dbReference type="ARBA" id="ARBA00022723"/>
    </source>
</evidence>
<organism evidence="6 7">
    <name type="scientific">Gymnopus androsaceus JB14</name>
    <dbReference type="NCBI Taxonomy" id="1447944"/>
    <lineage>
        <taxon>Eukaryota</taxon>
        <taxon>Fungi</taxon>
        <taxon>Dikarya</taxon>
        <taxon>Basidiomycota</taxon>
        <taxon>Agaricomycotina</taxon>
        <taxon>Agaricomycetes</taxon>
        <taxon>Agaricomycetidae</taxon>
        <taxon>Agaricales</taxon>
        <taxon>Marasmiineae</taxon>
        <taxon>Omphalotaceae</taxon>
        <taxon>Gymnopus</taxon>
    </lineage>
</organism>
<evidence type="ECO:0000259" key="5">
    <source>
        <dbReference type="Pfam" id="PF01975"/>
    </source>
</evidence>
<dbReference type="Gene3D" id="3.40.1210.10">
    <property type="entry name" value="Survival protein SurE-like phosphatase/nucleotidase"/>
    <property type="match status" value="1"/>
</dbReference>
<keyword evidence="7" id="KW-1185">Reference proteome</keyword>
<dbReference type="PANTHER" id="PTHR30457">
    <property type="entry name" value="5'-NUCLEOTIDASE SURE"/>
    <property type="match status" value="1"/>
</dbReference>
<keyword evidence="4" id="KW-0732">Signal</keyword>
<dbReference type="InterPro" id="IPR002828">
    <property type="entry name" value="SurE-like_Pase/nucleotidase"/>
</dbReference>
<dbReference type="GO" id="GO:0008252">
    <property type="term" value="F:nucleotidase activity"/>
    <property type="evidence" value="ECO:0007669"/>
    <property type="project" value="InterPro"/>
</dbReference>
<dbReference type="Pfam" id="PF01975">
    <property type="entry name" value="SurE"/>
    <property type="match status" value="1"/>
</dbReference>
<name>A0A6A4HT23_9AGAR</name>
<dbReference type="GO" id="GO:0046872">
    <property type="term" value="F:metal ion binding"/>
    <property type="evidence" value="ECO:0007669"/>
    <property type="project" value="UniProtKB-KW"/>
</dbReference>
<dbReference type="PANTHER" id="PTHR30457:SF0">
    <property type="entry name" value="PHOSPHATASE, PUTATIVE (AFU_ORTHOLOGUE AFUA_4G01070)-RELATED"/>
    <property type="match status" value="1"/>
</dbReference>
<feature type="domain" description="Survival protein SurE-like phosphatase/nucleotidase" evidence="5">
    <location>
        <begin position="23"/>
        <end position="223"/>
    </location>
</feature>
<proteinExistence type="inferred from homology"/>
<evidence type="ECO:0000256" key="4">
    <source>
        <dbReference type="SAM" id="SignalP"/>
    </source>
</evidence>
<dbReference type="SUPFAM" id="SSF64167">
    <property type="entry name" value="SurE-like"/>
    <property type="match status" value="1"/>
</dbReference>
<protein>
    <submittedName>
        <fullName evidence="6">Survival protein sure-like phosphatase/nucleotidase</fullName>
    </submittedName>
</protein>
<feature type="signal peptide" evidence="4">
    <location>
        <begin position="1"/>
        <end position="19"/>
    </location>
</feature>
<dbReference type="AlphaFoldDB" id="A0A6A4HT23"/>
<evidence type="ECO:0000313" key="7">
    <source>
        <dbReference type="Proteomes" id="UP000799118"/>
    </source>
</evidence>
<comment type="similarity">
    <text evidence="1">Belongs to the SurE nucleotidase family.</text>
</comment>
<dbReference type="InterPro" id="IPR030048">
    <property type="entry name" value="SurE"/>
</dbReference>
<evidence type="ECO:0000256" key="3">
    <source>
        <dbReference type="ARBA" id="ARBA00022801"/>
    </source>
</evidence>
<keyword evidence="3" id="KW-0378">Hydrolase</keyword>
<feature type="chain" id="PRO_5025410206" evidence="4">
    <location>
        <begin position="20"/>
        <end position="307"/>
    </location>
</feature>
<keyword evidence="2" id="KW-0479">Metal-binding</keyword>
<sequence>MNLLTSVAALLLSISLVQSTNLILTNDDGWAVAMIRQQYATLIDAGYDVVLASPAENESGTSSMSATPTVLNITCEFDTCPIGSPPEGFNASEPTLNYINSFPVNAVAFGIQTLAPQFFGGPPDFVVSGPNVGNNLGQATVDGSGTVGAACEAALLGIPSTAFSAAGLSQVAYTDLGTNDADTFAAVVSSGIVVRYVDAILAGGFPVLPAGISVNVNWPVATPSTCPDATAYSFIPTVIAANANVADAEICGTDQLPAETDVVAAEGCFVSVSVMNATSKTDVDAATQAAVFQRLDSILSCPQTVPL</sequence>
<gene>
    <name evidence="6" type="ORF">BT96DRAFT_1095782</name>
</gene>
<dbReference type="Proteomes" id="UP000799118">
    <property type="component" value="Unassembled WGS sequence"/>
</dbReference>
<dbReference type="EMBL" id="ML769452">
    <property type="protein sequence ID" value="KAE9400880.1"/>
    <property type="molecule type" value="Genomic_DNA"/>
</dbReference>
<evidence type="ECO:0000313" key="6">
    <source>
        <dbReference type="EMBL" id="KAE9400880.1"/>
    </source>
</evidence>
<dbReference type="OrthoDB" id="4018688at2759"/>